<dbReference type="InterPro" id="IPR001841">
    <property type="entry name" value="Znf_RING"/>
</dbReference>
<feature type="compositionally biased region" description="Basic and acidic residues" evidence="9">
    <location>
        <begin position="146"/>
        <end position="162"/>
    </location>
</feature>
<dbReference type="GO" id="GO:0005524">
    <property type="term" value="F:ATP binding"/>
    <property type="evidence" value="ECO:0007669"/>
    <property type="project" value="UniProtKB-KW"/>
</dbReference>
<dbReference type="SUPFAM" id="SSF52540">
    <property type="entry name" value="P-loop containing nucleoside triphosphate hydrolases"/>
    <property type="match status" value="2"/>
</dbReference>
<proteinExistence type="predicted"/>
<dbReference type="InterPro" id="IPR049730">
    <property type="entry name" value="SNF2/RAD54-like_C"/>
</dbReference>
<dbReference type="OrthoDB" id="448448at2759"/>
<dbReference type="Pfam" id="PF00271">
    <property type="entry name" value="Helicase_C"/>
    <property type="match status" value="1"/>
</dbReference>
<evidence type="ECO:0000259" key="12">
    <source>
        <dbReference type="PROSITE" id="PS51194"/>
    </source>
</evidence>
<dbReference type="CDD" id="cd18793">
    <property type="entry name" value="SF2_C_SNF"/>
    <property type="match status" value="1"/>
</dbReference>
<feature type="domain" description="Helicase C-terminal" evidence="12">
    <location>
        <begin position="936"/>
        <end position="1089"/>
    </location>
</feature>
<evidence type="ECO:0000256" key="6">
    <source>
        <dbReference type="ARBA" id="ARBA00022833"/>
    </source>
</evidence>
<sequence>MEESLFIPEERDPSLFPVPKKSLQLPTPADILSHATAGPSRSSAKPALSTFSKIRALQAKIKKDKIAASKPSHSYHPAPDEETYLEAIQSPTAEIPNWDDYDGHDRKLAAEYQKQKIRYDTLKRKNGGHLTFREQIEWHKICETEQRRKTKKERNAQMAKEDGEPDLFPDICVPSSVGLGNQSDDEIADISSPNPLRRKRPKLPRKEVLGLSIQEAELMAVNVALEASGDLPKGKKKRKTALEDSSPIFQPSTRGQRPKSSKSKATASSSGSGLKRPRQSTKGKANAAKAIKQATSLFTANVFAQQSSNRSDTRSEPSFHTRNKQDAMKELIAAVPLESLKQAKDDKAALLQATREFDGKGSVKPDGHGMWLVKGMKTSLKGYQILGSGFMRRRETASEEPRGGLMADTMGLGKTLMMLANIVNGHPGNNAPIKTTLLVASPALLTQWSREIELHTNRRLIVMKYASGNRIDSNRTEEVLNHHDIILTTYAEIMRSYPKNEPPIECQSVEQKISWWKYTYETQRGALHRMMFHRIVLDEAQAIKNHTGRTSIACRALMAHHKWALSGTPILNSLTELYPYFKFLGVPHTGSFKIFKNNYCEGSNSETSERLLVRLSQFMIRRTHADEMFGAPILRLPEATQTTFQCEFNAVERSIYDIVRARFVKNINMLAKRDNESTKSYNNGLVMLLRLRQLTSSLLMLQFVLQDLAEREDLEKIRDVVNEAAGDRRTGRSAMIIGLREQLKNLSSEEKRRNDKKNPSAFRDGEDYIPDLMGDDDDAAPDEAERDLAVHSGRNFGKEFNFKPYLNSLTTGANWEKINKKAKCIPCGRHPNHGGNSWITGCGHILCTDCYEKAQIKQAEEDRENPTCAVCGVISTRWRMVSILEGEERFGKVETRSECKARADKVRLRIEQQDINDEWLNFGGEGVLPSAKTIAVKAQILNWVKENPDVKIIIYTQFLAMIRILAKVCQEEGWLTEQYHGKMSFAARDKAIQHFADNQNVKVLLASLRCGGLGLNLTMASRVIVIDPWWNSATEQQAFCRVFRFGQQSATSLTRLVVKDSVDERLIQMQDKKQKEIDEVMEDKNQSVGAMSLRDLMRLFGNLQDDEKGRPYILVDNPDPRGGFRADGDDEGFADDI</sequence>
<keyword evidence="14" id="KW-1185">Reference proteome</keyword>
<organism evidence="13 14">
    <name type="scientific">Massarina eburnea CBS 473.64</name>
    <dbReference type="NCBI Taxonomy" id="1395130"/>
    <lineage>
        <taxon>Eukaryota</taxon>
        <taxon>Fungi</taxon>
        <taxon>Dikarya</taxon>
        <taxon>Ascomycota</taxon>
        <taxon>Pezizomycotina</taxon>
        <taxon>Dothideomycetes</taxon>
        <taxon>Pleosporomycetidae</taxon>
        <taxon>Pleosporales</taxon>
        <taxon>Massarineae</taxon>
        <taxon>Massarinaceae</taxon>
        <taxon>Massarina</taxon>
    </lineage>
</organism>
<keyword evidence="3 8" id="KW-0863">Zinc-finger</keyword>
<evidence type="ECO:0000256" key="2">
    <source>
        <dbReference type="ARBA" id="ARBA00022741"/>
    </source>
</evidence>
<keyword evidence="2" id="KW-0547">Nucleotide-binding</keyword>
<feature type="compositionally biased region" description="Acidic residues" evidence="9">
    <location>
        <begin position="1128"/>
        <end position="1137"/>
    </location>
</feature>
<keyword evidence="6" id="KW-0862">Zinc</keyword>
<name>A0A6A6SEV6_9PLEO</name>
<dbReference type="PROSITE" id="PS51192">
    <property type="entry name" value="HELICASE_ATP_BIND_1"/>
    <property type="match status" value="1"/>
</dbReference>
<dbReference type="GO" id="GO:0016787">
    <property type="term" value="F:hydrolase activity"/>
    <property type="evidence" value="ECO:0007669"/>
    <property type="project" value="UniProtKB-KW"/>
</dbReference>
<feature type="compositionally biased region" description="Basic and acidic residues" evidence="9">
    <location>
        <begin position="747"/>
        <end position="766"/>
    </location>
</feature>
<feature type="domain" description="RING-type" evidence="10">
    <location>
        <begin position="824"/>
        <end position="871"/>
    </location>
</feature>
<dbReference type="Gene3D" id="3.40.50.300">
    <property type="entry name" value="P-loop containing nucleotide triphosphate hydrolases"/>
    <property type="match status" value="1"/>
</dbReference>
<evidence type="ECO:0000259" key="11">
    <source>
        <dbReference type="PROSITE" id="PS51192"/>
    </source>
</evidence>
<dbReference type="Pfam" id="PF00176">
    <property type="entry name" value="SNF2-rel_dom"/>
    <property type="match status" value="1"/>
</dbReference>
<dbReference type="EMBL" id="MU006777">
    <property type="protein sequence ID" value="KAF2645627.1"/>
    <property type="molecule type" value="Genomic_DNA"/>
</dbReference>
<keyword evidence="4" id="KW-0378">Hydrolase</keyword>
<keyword evidence="1" id="KW-0479">Metal-binding</keyword>
<dbReference type="PROSITE" id="PS50089">
    <property type="entry name" value="ZF_RING_2"/>
    <property type="match status" value="1"/>
</dbReference>
<feature type="region of interest" description="Disordered" evidence="9">
    <location>
        <begin position="1110"/>
        <end position="1137"/>
    </location>
</feature>
<evidence type="ECO:0000256" key="4">
    <source>
        <dbReference type="ARBA" id="ARBA00022801"/>
    </source>
</evidence>
<dbReference type="FunFam" id="3.40.50.300:FF:003823">
    <property type="entry name" value="SNF2 family helicase, putative"/>
    <property type="match status" value="1"/>
</dbReference>
<evidence type="ECO:0000256" key="8">
    <source>
        <dbReference type="PROSITE-ProRule" id="PRU00175"/>
    </source>
</evidence>
<dbReference type="SMART" id="SM00487">
    <property type="entry name" value="DEXDc"/>
    <property type="match status" value="1"/>
</dbReference>
<feature type="compositionally biased region" description="Acidic residues" evidence="9">
    <location>
        <begin position="767"/>
        <end position="784"/>
    </location>
</feature>
<feature type="region of interest" description="Disordered" evidence="9">
    <location>
        <begin position="747"/>
        <end position="784"/>
    </location>
</feature>
<dbReference type="InterPro" id="IPR000330">
    <property type="entry name" value="SNF2_N"/>
</dbReference>
<feature type="domain" description="Helicase ATP-binding" evidence="11">
    <location>
        <begin position="395"/>
        <end position="587"/>
    </location>
</feature>
<dbReference type="GO" id="GO:0004386">
    <property type="term" value="F:helicase activity"/>
    <property type="evidence" value="ECO:0007669"/>
    <property type="project" value="UniProtKB-KW"/>
</dbReference>
<dbReference type="CDD" id="cd18008">
    <property type="entry name" value="DEXDc_SHPRH-like"/>
    <property type="match status" value="1"/>
</dbReference>
<dbReference type="PANTHER" id="PTHR45626">
    <property type="entry name" value="TRANSCRIPTION TERMINATION FACTOR 2-RELATED"/>
    <property type="match status" value="1"/>
</dbReference>
<dbReference type="PANTHER" id="PTHR45626:SF17">
    <property type="entry name" value="HELICASE-LIKE TRANSCRIPTION FACTOR"/>
    <property type="match status" value="1"/>
</dbReference>
<evidence type="ECO:0000256" key="1">
    <source>
        <dbReference type="ARBA" id="ARBA00022723"/>
    </source>
</evidence>
<dbReference type="SMART" id="SM00490">
    <property type="entry name" value="HELICc"/>
    <property type="match status" value="1"/>
</dbReference>
<feature type="region of interest" description="Disordered" evidence="9">
    <location>
        <begin position="146"/>
        <end position="201"/>
    </location>
</feature>
<dbReference type="InterPro" id="IPR001650">
    <property type="entry name" value="Helicase_C-like"/>
</dbReference>
<reference evidence="13" key="1">
    <citation type="journal article" date="2020" name="Stud. Mycol.">
        <title>101 Dothideomycetes genomes: a test case for predicting lifestyles and emergence of pathogens.</title>
        <authorList>
            <person name="Haridas S."/>
            <person name="Albert R."/>
            <person name="Binder M."/>
            <person name="Bloem J."/>
            <person name="Labutti K."/>
            <person name="Salamov A."/>
            <person name="Andreopoulos B."/>
            <person name="Baker S."/>
            <person name="Barry K."/>
            <person name="Bills G."/>
            <person name="Bluhm B."/>
            <person name="Cannon C."/>
            <person name="Castanera R."/>
            <person name="Culley D."/>
            <person name="Daum C."/>
            <person name="Ezra D."/>
            <person name="Gonzalez J."/>
            <person name="Henrissat B."/>
            <person name="Kuo A."/>
            <person name="Liang C."/>
            <person name="Lipzen A."/>
            <person name="Lutzoni F."/>
            <person name="Magnuson J."/>
            <person name="Mondo S."/>
            <person name="Nolan M."/>
            <person name="Ohm R."/>
            <person name="Pangilinan J."/>
            <person name="Park H.-J."/>
            <person name="Ramirez L."/>
            <person name="Alfaro M."/>
            <person name="Sun H."/>
            <person name="Tritt A."/>
            <person name="Yoshinaga Y."/>
            <person name="Zwiers L.-H."/>
            <person name="Turgeon B."/>
            <person name="Goodwin S."/>
            <person name="Spatafora J."/>
            <person name="Crous P."/>
            <person name="Grigoriev I."/>
        </authorList>
    </citation>
    <scope>NUCLEOTIDE SEQUENCE</scope>
    <source>
        <strain evidence="13">CBS 473.64</strain>
    </source>
</reference>
<dbReference type="GO" id="GO:0008094">
    <property type="term" value="F:ATP-dependent activity, acting on DNA"/>
    <property type="evidence" value="ECO:0007669"/>
    <property type="project" value="TreeGrafter"/>
</dbReference>
<dbReference type="AlphaFoldDB" id="A0A6A6SEV6"/>
<evidence type="ECO:0000256" key="7">
    <source>
        <dbReference type="ARBA" id="ARBA00022840"/>
    </source>
</evidence>
<keyword evidence="5" id="KW-0347">Helicase</keyword>
<keyword evidence="7" id="KW-0067">ATP-binding</keyword>
<feature type="compositionally biased region" description="Basic and acidic residues" evidence="9">
    <location>
        <begin position="1118"/>
        <end position="1127"/>
    </location>
</feature>
<dbReference type="InterPro" id="IPR027417">
    <property type="entry name" value="P-loop_NTPase"/>
</dbReference>
<dbReference type="PROSITE" id="PS51194">
    <property type="entry name" value="HELICASE_CTER"/>
    <property type="match status" value="1"/>
</dbReference>
<dbReference type="Gene3D" id="3.40.50.10810">
    <property type="entry name" value="Tandem AAA-ATPase domain"/>
    <property type="match status" value="1"/>
</dbReference>
<evidence type="ECO:0000259" key="10">
    <source>
        <dbReference type="PROSITE" id="PS50089"/>
    </source>
</evidence>
<dbReference type="GO" id="GO:0005634">
    <property type="term" value="C:nucleus"/>
    <property type="evidence" value="ECO:0007669"/>
    <property type="project" value="TreeGrafter"/>
</dbReference>
<dbReference type="InterPro" id="IPR014001">
    <property type="entry name" value="Helicase_ATP-bd"/>
</dbReference>
<dbReference type="GO" id="GO:0008270">
    <property type="term" value="F:zinc ion binding"/>
    <property type="evidence" value="ECO:0007669"/>
    <property type="project" value="UniProtKB-KW"/>
</dbReference>
<gene>
    <name evidence="13" type="ORF">P280DRAFT_531914</name>
</gene>
<evidence type="ECO:0000313" key="14">
    <source>
        <dbReference type="Proteomes" id="UP000799753"/>
    </source>
</evidence>
<dbReference type="SUPFAM" id="SSF57850">
    <property type="entry name" value="RING/U-box"/>
    <property type="match status" value="1"/>
</dbReference>
<evidence type="ECO:0000313" key="13">
    <source>
        <dbReference type="EMBL" id="KAF2645627.1"/>
    </source>
</evidence>
<feature type="compositionally biased region" description="Low complexity" evidence="9">
    <location>
        <begin position="263"/>
        <end position="273"/>
    </location>
</feature>
<dbReference type="InterPro" id="IPR050628">
    <property type="entry name" value="SNF2_RAD54_helicase_TF"/>
</dbReference>
<dbReference type="GO" id="GO:0006281">
    <property type="term" value="P:DNA repair"/>
    <property type="evidence" value="ECO:0007669"/>
    <property type="project" value="TreeGrafter"/>
</dbReference>
<dbReference type="Proteomes" id="UP000799753">
    <property type="component" value="Unassembled WGS sequence"/>
</dbReference>
<protein>
    <submittedName>
        <fullName evidence="13">Uncharacterized protein</fullName>
    </submittedName>
</protein>
<feature type="region of interest" description="Disordered" evidence="9">
    <location>
        <begin position="231"/>
        <end position="288"/>
    </location>
</feature>
<dbReference type="InterPro" id="IPR017907">
    <property type="entry name" value="Znf_RING_CS"/>
</dbReference>
<evidence type="ECO:0000256" key="5">
    <source>
        <dbReference type="ARBA" id="ARBA00022806"/>
    </source>
</evidence>
<evidence type="ECO:0000256" key="9">
    <source>
        <dbReference type="SAM" id="MobiDB-lite"/>
    </source>
</evidence>
<accession>A0A6A6SEV6</accession>
<feature type="region of interest" description="Disordered" evidence="9">
    <location>
        <begin position="1"/>
        <end position="48"/>
    </location>
</feature>
<evidence type="ECO:0000256" key="3">
    <source>
        <dbReference type="ARBA" id="ARBA00022771"/>
    </source>
</evidence>
<dbReference type="PROSITE" id="PS00518">
    <property type="entry name" value="ZF_RING_1"/>
    <property type="match status" value="1"/>
</dbReference>
<dbReference type="InterPro" id="IPR038718">
    <property type="entry name" value="SNF2-like_sf"/>
</dbReference>